<dbReference type="RefSeq" id="WP_267304110.1">
    <property type="nucleotide sequence ID" value="NZ_JAOQJX010000015.1"/>
</dbReference>
<dbReference type="EMBL" id="JAOQJX010000015">
    <property type="protein sequence ID" value="MCU6748003.1"/>
    <property type="molecule type" value="Genomic_DNA"/>
</dbReference>
<dbReference type="Proteomes" id="UP001652394">
    <property type="component" value="Unassembled WGS sequence"/>
</dbReference>
<evidence type="ECO:0000313" key="1">
    <source>
        <dbReference type="EMBL" id="MCU6748003.1"/>
    </source>
</evidence>
<organism evidence="1 2">
    <name type="scientific">Faecalicatena acetigenes</name>
    <dbReference type="NCBI Taxonomy" id="2981790"/>
    <lineage>
        <taxon>Bacteria</taxon>
        <taxon>Bacillati</taxon>
        <taxon>Bacillota</taxon>
        <taxon>Clostridia</taxon>
        <taxon>Lachnospirales</taxon>
        <taxon>Lachnospiraceae</taxon>
        <taxon>Faecalicatena</taxon>
    </lineage>
</organism>
<accession>A0ABT2TCK8</accession>
<gene>
    <name evidence="1" type="ORF">OCV51_10125</name>
</gene>
<evidence type="ECO:0000313" key="2">
    <source>
        <dbReference type="Proteomes" id="UP001652394"/>
    </source>
</evidence>
<reference evidence="1 2" key="1">
    <citation type="journal article" date="2021" name="ISME Commun">
        <title>Automated analysis of genomic sequences facilitates high-throughput and comprehensive description of bacteria.</title>
        <authorList>
            <person name="Hitch T.C.A."/>
        </authorList>
    </citation>
    <scope>NUCLEOTIDE SEQUENCE [LARGE SCALE GENOMIC DNA]</scope>
    <source>
        <strain evidence="1 2">H2_18</strain>
    </source>
</reference>
<name>A0ABT2TCK8_9FIRM</name>
<keyword evidence="2" id="KW-1185">Reference proteome</keyword>
<comment type="caution">
    <text evidence="1">The sequence shown here is derived from an EMBL/GenBank/DDBJ whole genome shotgun (WGS) entry which is preliminary data.</text>
</comment>
<sequence>MFTDEFLERIFANEEMQKIPIGYQSIAVHSFQEVLEDIKGENPYADLSAILSADE</sequence>
<proteinExistence type="predicted"/>
<protein>
    <submittedName>
        <fullName evidence="1">Uncharacterized protein</fullName>
    </submittedName>
</protein>